<dbReference type="GeneID" id="93164926"/>
<evidence type="ECO:0000313" key="9">
    <source>
        <dbReference type="EMBL" id="KMW12968.1"/>
    </source>
</evidence>
<evidence type="ECO:0000256" key="4">
    <source>
        <dbReference type="ARBA" id="ARBA00022737"/>
    </source>
</evidence>
<feature type="transmembrane region" description="Helical" evidence="7">
    <location>
        <begin position="50"/>
        <end position="69"/>
    </location>
</feature>
<feature type="transmembrane region" description="Helical" evidence="7">
    <location>
        <begin position="6"/>
        <end position="38"/>
    </location>
</feature>
<organism evidence="9 10">
    <name type="scientific">[Clostridium] citroniae WAL-19142</name>
    <dbReference type="NCBI Taxonomy" id="742734"/>
    <lineage>
        <taxon>Bacteria</taxon>
        <taxon>Bacillati</taxon>
        <taxon>Bacillota</taxon>
        <taxon>Clostridia</taxon>
        <taxon>Lachnospirales</taxon>
        <taxon>Lachnospiraceae</taxon>
        <taxon>Enterocloster</taxon>
    </lineage>
</organism>
<evidence type="ECO:0000256" key="6">
    <source>
        <dbReference type="ARBA" id="ARBA00023136"/>
    </source>
</evidence>
<evidence type="ECO:0000256" key="5">
    <source>
        <dbReference type="ARBA" id="ARBA00022989"/>
    </source>
</evidence>
<keyword evidence="6 7" id="KW-0472">Membrane</keyword>
<feature type="transmembrane region" description="Helical" evidence="7">
    <location>
        <begin position="364"/>
        <end position="383"/>
    </location>
</feature>
<feature type="transmembrane region" description="Helical" evidence="7">
    <location>
        <begin position="89"/>
        <end position="122"/>
    </location>
</feature>
<sequence>MEMYIVLAVTLFMMISFILHKVPFGVTTMACCLILAMTGIMDVQSAFSGFGNKIVVLIAPMLALSSVLTKTSLVARISSVMNTIKGRRGMLLVASFFLIGAIFAQFIPTTAAITILVVFLSTLDNTGDITAKRVLLPLLGVMVAWKFRFPIGLGASTFATVNGMYEGIIPNPEFQLTMLDPFIFSIPAMILLTLYCLFFWKLMPRSEEDIDQSKLKETKKAEMLSHGQEVLVYAVFAVVMLLMMLNKWTGNMLYLAPGLGVLILIYAKILRVDEAVKGMTSDMVWMIAGVLVVADALGKSGAGNAVGNLILRALGSNPSSLTVMLMFSAATVVMTTFLSNMATQTVLIPIAASVALAGGWDPRGIVLIIGTCNYFALGFPSGSGEAAVCFAAGGYNPVKVLKFTFPFMIVAILTCAFTANVMYPIY</sequence>
<feature type="transmembrane region" description="Helical" evidence="7">
    <location>
        <begin position="251"/>
        <end position="271"/>
    </location>
</feature>
<evidence type="ECO:0000259" key="8">
    <source>
        <dbReference type="Pfam" id="PF03600"/>
    </source>
</evidence>
<dbReference type="GO" id="GO:0055085">
    <property type="term" value="P:transmembrane transport"/>
    <property type="evidence" value="ECO:0007669"/>
    <property type="project" value="InterPro"/>
</dbReference>
<dbReference type="PANTHER" id="PTHR43652:SF2">
    <property type="entry name" value="BASIC AMINO ACID ANTIPORTER YFCC-RELATED"/>
    <property type="match status" value="1"/>
</dbReference>
<proteinExistence type="predicted"/>
<keyword evidence="3 7" id="KW-0812">Transmembrane</keyword>
<gene>
    <name evidence="9" type="ORF">HMPREF9470_05140</name>
</gene>
<dbReference type="InterPro" id="IPR051679">
    <property type="entry name" value="DASS-Related_Transporters"/>
</dbReference>
<keyword evidence="4" id="KW-0677">Repeat</keyword>
<protein>
    <recommendedName>
        <fullName evidence="8">Citrate transporter-like domain-containing protein</fullName>
    </recommendedName>
</protein>
<dbReference type="PANTHER" id="PTHR43652">
    <property type="entry name" value="BASIC AMINO ACID ANTIPORTER YFCC-RELATED"/>
    <property type="match status" value="1"/>
</dbReference>
<evidence type="ECO:0000256" key="2">
    <source>
        <dbReference type="ARBA" id="ARBA00022448"/>
    </source>
</evidence>
<dbReference type="Proteomes" id="UP000037392">
    <property type="component" value="Unassembled WGS sequence"/>
</dbReference>
<evidence type="ECO:0000256" key="3">
    <source>
        <dbReference type="ARBA" id="ARBA00022692"/>
    </source>
</evidence>
<name>A0A0J9BJ52_9FIRM</name>
<feature type="transmembrane region" description="Helical" evidence="7">
    <location>
        <begin position="403"/>
        <end position="423"/>
    </location>
</feature>
<feature type="transmembrane region" description="Helical" evidence="7">
    <location>
        <begin position="181"/>
        <end position="202"/>
    </location>
</feature>
<comment type="caution">
    <text evidence="9">The sequence shown here is derived from an EMBL/GenBank/DDBJ whole genome shotgun (WGS) entry which is preliminary data.</text>
</comment>
<dbReference type="OrthoDB" id="9765532at2"/>
<accession>A0A0J9BJ52</accession>
<dbReference type="EMBL" id="ADLK01000047">
    <property type="protein sequence ID" value="KMW12968.1"/>
    <property type="molecule type" value="Genomic_DNA"/>
</dbReference>
<feature type="transmembrane region" description="Helical" evidence="7">
    <location>
        <begin position="223"/>
        <end position="245"/>
    </location>
</feature>
<keyword evidence="2" id="KW-0813">Transport</keyword>
<keyword evidence="5 7" id="KW-1133">Transmembrane helix</keyword>
<feature type="transmembrane region" description="Helical" evidence="7">
    <location>
        <begin position="322"/>
        <end position="343"/>
    </location>
</feature>
<dbReference type="Pfam" id="PF03600">
    <property type="entry name" value="CitMHS"/>
    <property type="match status" value="1"/>
</dbReference>
<feature type="domain" description="Citrate transporter-like" evidence="8">
    <location>
        <begin position="15"/>
        <end position="370"/>
    </location>
</feature>
<evidence type="ECO:0000256" key="1">
    <source>
        <dbReference type="ARBA" id="ARBA00004141"/>
    </source>
</evidence>
<evidence type="ECO:0000256" key="7">
    <source>
        <dbReference type="SAM" id="Phobius"/>
    </source>
</evidence>
<evidence type="ECO:0000313" key="10">
    <source>
        <dbReference type="Proteomes" id="UP000037392"/>
    </source>
</evidence>
<dbReference type="GO" id="GO:0005886">
    <property type="term" value="C:plasma membrane"/>
    <property type="evidence" value="ECO:0007669"/>
    <property type="project" value="TreeGrafter"/>
</dbReference>
<dbReference type="InterPro" id="IPR004680">
    <property type="entry name" value="Cit_transptr-like_dom"/>
</dbReference>
<feature type="transmembrane region" description="Helical" evidence="7">
    <location>
        <begin position="283"/>
        <end position="302"/>
    </location>
</feature>
<reference evidence="9 10" key="1">
    <citation type="submission" date="2011-04" db="EMBL/GenBank/DDBJ databases">
        <title>The Genome Sequence of Clostridium citroniae WAL-19142.</title>
        <authorList>
            <consortium name="The Broad Institute Genome Sequencing Platform"/>
            <person name="Earl A."/>
            <person name="Ward D."/>
            <person name="Feldgarden M."/>
            <person name="Gevers D."/>
            <person name="Warren Y.A."/>
            <person name="Tyrrell K.L."/>
            <person name="Citron D.M."/>
            <person name="Goldstein E.J."/>
            <person name="Daigneault M."/>
            <person name="Allen-Vercoe E."/>
            <person name="Young S.K."/>
            <person name="Zeng Q."/>
            <person name="Gargeya S."/>
            <person name="Fitzgerald M."/>
            <person name="Haas B."/>
            <person name="Abouelleil A."/>
            <person name="Alvarado L."/>
            <person name="Arachchi H.M."/>
            <person name="Berlin A."/>
            <person name="Brown A."/>
            <person name="Chapman S.B."/>
            <person name="Chen Z."/>
            <person name="Dunbar C."/>
            <person name="Freedman E."/>
            <person name="Gearin G."/>
            <person name="Gellesch M."/>
            <person name="Goldberg J."/>
            <person name="Griggs A."/>
            <person name="Gujja S."/>
            <person name="Heilman E.R."/>
            <person name="Heiman D."/>
            <person name="Howarth C."/>
            <person name="Larson L."/>
            <person name="Lui A."/>
            <person name="MacDonald P.J."/>
            <person name="Mehta T."/>
            <person name="Montmayeur A."/>
            <person name="Murphy C."/>
            <person name="Neiman D."/>
            <person name="Pearson M."/>
            <person name="Priest M."/>
            <person name="Roberts A."/>
            <person name="Saif S."/>
            <person name="Shea T."/>
            <person name="Shenoy N."/>
            <person name="Sisk P."/>
            <person name="Stolte C."/>
            <person name="Sykes S."/>
            <person name="White J."/>
            <person name="Yandava C."/>
            <person name="Wortman J."/>
            <person name="Nusbaum C."/>
            <person name="Birren B."/>
        </authorList>
    </citation>
    <scope>NUCLEOTIDE SEQUENCE [LARGE SCALE GENOMIC DNA]</scope>
    <source>
        <strain evidence="9 10">WAL-19142</strain>
    </source>
</reference>
<dbReference type="PATRIC" id="fig|742734.4.peg.5499"/>
<dbReference type="RefSeq" id="WP_045091686.1">
    <property type="nucleotide sequence ID" value="NZ_KQ235885.1"/>
</dbReference>
<dbReference type="AlphaFoldDB" id="A0A0J9BJ52"/>
<comment type="subcellular location">
    <subcellularLocation>
        <location evidence="1">Membrane</location>
        <topology evidence="1">Multi-pass membrane protein</topology>
    </subcellularLocation>
</comment>